<accession>A0A383E7T3</accession>
<dbReference type="EMBL" id="UINC01223098">
    <property type="protein sequence ID" value="SVE52148.1"/>
    <property type="molecule type" value="Genomic_DNA"/>
</dbReference>
<evidence type="ECO:0000313" key="1">
    <source>
        <dbReference type="EMBL" id="SVE52148.1"/>
    </source>
</evidence>
<feature type="non-terminal residue" evidence="1">
    <location>
        <position position="1"/>
    </location>
</feature>
<organism evidence="1">
    <name type="scientific">marine metagenome</name>
    <dbReference type="NCBI Taxonomy" id="408172"/>
    <lineage>
        <taxon>unclassified sequences</taxon>
        <taxon>metagenomes</taxon>
        <taxon>ecological metagenomes</taxon>
    </lineage>
</organism>
<proteinExistence type="predicted"/>
<reference evidence="1" key="1">
    <citation type="submission" date="2018-05" db="EMBL/GenBank/DDBJ databases">
        <authorList>
            <person name="Lanie J.A."/>
            <person name="Ng W.-L."/>
            <person name="Kazmierczak K.M."/>
            <person name="Andrzejewski T.M."/>
            <person name="Davidsen T.M."/>
            <person name="Wayne K.J."/>
            <person name="Tettelin H."/>
            <person name="Glass J.I."/>
            <person name="Rusch D."/>
            <person name="Podicherti R."/>
            <person name="Tsui H.-C.T."/>
            <person name="Winkler M.E."/>
        </authorList>
    </citation>
    <scope>NUCLEOTIDE SEQUENCE</scope>
</reference>
<gene>
    <name evidence="1" type="ORF">METZ01_LOCUS505002</name>
</gene>
<name>A0A383E7T3_9ZZZZ</name>
<protein>
    <submittedName>
        <fullName evidence="1">Uncharacterized protein</fullName>
    </submittedName>
</protein>
<feature type="non-terminal residue" evidence="1">
    <location>
        <position position="52"/>
    </location>
</feature>
<sequence>VRSLTKANAAKQGWDEGEWQWSDGVQLVLDDGSILIPSADWEGNKCGALFGL</sequence>
<dbReference type="AlphaFoldDB" id="A0A383E7T3"/>